<evidence type="ECO:0000256" key="5">
    <source>
        <dbReference type="ARBA" id="ARBA00011245"/>
    </source>
</evidence>
<evidence type="ECO:0000256" key="2">
    <source>
        <dbReference type="ARBA" id="ARBA00004799"/>
    </source>
</evidence>
<dbReference type="InterPro" id="IPR018109">
    <property type="entry name" value="Folylpolyglutamate_synth_CS"/>
</dbReference>
<dbReference type="EMBL" id="CP007646">
    <property type="protein sequence ID" value="AIR10733.1"/>
    <property type="molecule type" value="Genomic_DNA"/>
</dbReference>
<evidence type="ECO:0000313" key="22">
    <source>
        <dbReference type="Proteomes" id="UP000029488"/>
    </source>
</evidence>
<dbReference type="GO" id="GO:0008841">
    <property type="term" value="F:dihydrofolate synthase activity"/>
    <property type="evidence" value="ECO:0007669"/>
    <property type="project" value="UniProtKB-EC"/>
</dbReference>
<evidence type="ECO:0000256" key="13">
    <source>
        <dbReference type="ARBA" id="ARBA00022842"/>
    </source>
</evidence>
<dbReference type="GO" id="GO:0005737">
    <property type="term" value="C:cytoplasm"/>
    <property type="evidence" value="ECO:0007669"/>
    <property type="project" value="TreeGrafter"/>
</dbReference>
<evidence type="ECO:0000256" key="12">
    <source>
        <dbReference type="ARBA" id="ARBA00022840"/>
    </source>
</evidence>
<dbReference type="GO" id="GO:0046656">
    <property type="term" value="P:folic acid biosynthetic process"/>
    <property type="evidence" value="ECO:0007669"/>
    <property type="project" value="UniProtKB-KW"/>
</dbReference>
<evidence type="ECO:0000256" key="3">
    <source>
        <dbReference type="ARBA" id="ARBA00005150"/>
    </source>
</evidence>
<dbReference type="GO" id="GO:0004326">
    <property type="term" value="F:tetrahydrofolylpolyglutamate synthase activity"/>
    <property type="evidence" value="ECO:0007669"/>
    <property type="project" value="UniProtKB-EC"/>
</dbReference>
<comment type="cofactor">
    <cofactor evidence="1">
        <name>Mg(2+)</name>
        <dbReference type="ChEBI" id="CHEBI:18420"/>
    </cofactor>
</comment>
<keyword evidence="13" id="KW-0460">Magnesium</keyword>
<dbReference type="PANTHER" id="PTHR11136:SF0">
    <property type="entry name" value="DIHYDROFOLATE SYNTHETASE-RELATED"/>
    <property type="match status" value="1"/>
</dbReference>
<feature type="domain" description="Mur ligase C-terminal" evidence="19">
    <location>
        <begin position="304"/>
        <end position="420"/>
    </location>
</feature>
<dbReference type="Pfam" id="PF08245">
    <property type="entry name" value="Mur_ligase_M"/>
    <property type="match status" value="1"/>
</dbReference>
<dbReference type="NCBIfam" id="TIGR01499">
    <property type="entry name" value="folC"/>
    <property type="match status" value="1"/>
</dbReference>
<reference evidence="21 22" key="1">
    <citation type="journal article" date="2014" name="BMC Genomics">
        <title>Unusual genome complexity in Lactobacillus salivarius JCM1046.</title>
        <authorList>
            <person name="Raftis E.J."/>
            <person name="Forde B.M."/>
            <person name="Claesson M.J."/>
            <person name="O'Toole P.W."/>
        </authorList>
    </citation>
    <scope>NUCLEOTIDE SEQUENCE [LARGE SCALE GENOMIC DNA]</scope>
    <source>
        <strain evidence="21 22">JCM1046</strain>
    </source>
</reference>
<dbReference type="InterPro" id="IPR036565">
    <property type="entry name" value="Mur-like_cat_sf"/>
</dbReference>
<organism evidence="21 22">
    <name type="scientific">Ligilactobacillus salivarius</name>
    <dbReference type="NCBI Taxonomy" id="1624"/>
    <lineage>
        <taxon>Bacteria</taxon>
        <taxon>Bacillati</taxon>
        <taxon>Bacillota</taxon>
        <taxon>Bacilli</taxon>
        <taxon>Lactobacillales</taxon>
        <taxon>Lactobacillaceae</taxon>
        <taxon>Ligilactobacillus</taxon>
    </lineage>
</organism>
<dbReference type="GO" id="GO:0005524">
    <property type="term" value="F:ATP binding"/>
    <property type="evidence" value="ECO:0007669"/>
    <property type="project" value="UniProtKB-KW"/>
</dbReference>
<evidence type="ECO:0000256" key="4">
    <source>
        <dbReference type="ARBA" id="ARBA00008276"/>
    </source>
</evidence>
<dbReference type="PROSITE" id="PS01012">
    <property type="entry name" value="FOLYLPOLYGLU_SYNT_2"/>
    <property type="match status" value="1"/>
</dbReference>
<evidence type="ECO:0000256" key="9">
    <source>
        <dbReference type="ARBA" id="ARBA00022598"/>
    </source>
</evidence>
<comment type="catalytic activity">
    <reaction evidence="16">
        <text>(6S)-5,6,7,8-tetrahydrofolyl-(gamma-L-Glu)(n) + L-glutamate + ATP = (6S)-5,6,7,8-tetrahydrofolyl-(gamma-L-Glu)(n+1) + ADP + phosphate + H(+)</text>
        <dbReference type="Rhea" id="RHEA:10580"/>
        <dbReference type="Rhea" id="RHEA-COMP:14738"/>
        <dbReference type="Rhea" id="RHEA-COMP:14740"/>
        <dbReference type="ChEBI" id="CHEBI:15378"/>
        <dbReference type="ChEBI" id="CHEBI:29985"/>
        <dbReference type="ChEBI" id="CHEBI:30616"/>
        <dbReference type="ChEBI" id="CHEBI:43474"/>
        <dbReference type="ChEBI" id="CHEBI:141005"/>
        <dbReference type="ChEBI" id="CHEBI:456216"/>
        <dbReference type="EC" id="6.3.2.17"/>
    </reaction>
</comment>
<evidence type="ECO:0000256" key="8">
    <source>
        <dbReference type="ARBA" id="ARBA00019357"/>
    </source>
</evidence>
<evidence type="ECO:0000256" key="1">
    <source>
        <dbReference type="ARBA" id="ARBA00001946"/>
    </source>
</evidence>
<dbReference type="EC" id="6.3.2.12" evidence="6"/>
<keyword evidence="10" id="KW-0479">Metal-binding</keyword>
<evidence type="ECO:0000256" key="16">
    <source>
        <dbReference type="ARBA" id="ARBA00047493"/>
    </source>
</evidence>
<dbReference type="PIRSF" id="PIRSF001563">
    <property type="entry name" value="Folylpolyglu_synth"/>
    <property type="match status" value="1"/>
</dbReference>
<dbReference type="FunFam" id="3.40.1190.10:FF:000004">
    <property type="entry name" value="Dihydrofolate synthase/folylpolyglutamate synthase"/>
    <property type="match status" value="1"/>
</dbReference>
<evidence type="ECO:0000256" key="17">
    <source>
        <dbReference type="ARBA" id="ARBA00049161"/>
    </source>
</evidence>
<dbReference type="KEGG" id="lsj:LSJ_1059c"/>
<keyword evidence="12 18" id="KW-0067">ATP-binding</keyword>
<dbReference type="RefSeq" id="WP_044004984.1">
    <property type="nucleotide sequence ID" value="NZ_CP007646.1"/>
</dbReference>
<evidence type="ECO:0000256" key="10">
    <source>
        <dbReference type="ARBA" id="ARBA00022723"/>
    </source>
</evidence>
<dbReference type="GO" id="GO:0046872">
    <property type="term" value="F:metal ion binding"/>
    <property type="evidence" value="ECO:0007669"/>
    <property type="project" value="UniProtKB-KW"/>
</dbReference>
<comment type="catalytic activity">
    <reaction evidence="17">
        <text>7,8-dihydropteroate + L-glutamate + ATP = 7,8-dihydrofolate + ADP + phosphate + H(+)</text>
        <dbReference type="Rhea" id="RHEA:23584"/>
        <dbReference type="ChEBI" id="CHEBI:15378"/>
        <dbReference type="ChEBI" id="CHEBI:17839"/>
        <dbReference type="ChEBI" id="CHEBI:29985"/>
        <dbReference type="ChEBI" id="CHEBI:30616"/>
        <dbReference type="ChEBI" id="CHEBI:43474"/>
        <dbReference type="ChEBI" id="CHEBI:57451"/>
        <dbReference type="ChEBI" id="CHEBI:456216"/>
        <dbReference type="EC" id="6.3.2.12"/>
    </reaction>
</comment>
<dbReference type="InterPro" id="IPR004101">
    <property type="entry name" value="Mur_ligase_C"/>
</dbReference>
<dbReference type="Proteomes" id="UP000029488">
    <property type="component" value="Chromosome"/>
</dbReference>
<evidence type="ECO:0000256" key="18">
    <source>
        <dbReference type="PIRNR" id="PIRNR001563"/>
    </source>
</evidence>
<evidence type="ECO:0000256" key="14">
    <source>
        <dbReference type="ARBA" id="ARBA00022909"/>
    </source>
</evidence>
<dbReference type="AlphaFoldDB" id="A0A089QFX4"/>
<evidence type="ECO:0000259" key="19">
    <source>
        <dbReference type="Pfam" id="PF02875"/>
    </source>
</evidence>
<dbReference type="InterPro" id="IPR001645">
    <property type="entry name" value="Folylpolyglutamate_synth"/>
</dbReference>
<evidence type="ECO:0000256" key="6">
    <source>
        <dbReference type="ARBA" id="ARBA00013023"/>
    </source>
</evidence>
<comment type="similarity">
    <text evidence="4 18">Belongs to the folylpolyglutamate synthase family.</text>
</comment>
<evidence type="ECO:0000256" key="11">
    <source>
        <dbReference type="ARBA" id="ARBA00022741"/>
    </source>
</evidence>
<comment type="pathway">
    <text evidence="2">Cofactor biosynthesis; tetrahydrofolate biosynthesis; 7,8-dihydrofolate from 2-amino-4-hydroxy-6-hydroxymethyl-7,8-dihydropteridine diphosphate and 4-aminobenzoate: step 2/2.</text>
</comment>
<keyword evidence="14" id="KW-0289">Folate biosynthesis</keyword>
<evidence type="ECO:0000259" key="20">
    <source>
        <dbReference type="Pfam" id="PF08245"/>
    </source>
</evidence>
<dbReference type="Gene3D" id="3.40.1190.10">
    <property type="entry name" value="Mur-like, catalytic domain"/>
    <property type="match status" value="1"/>
</dbReference>
<feature type="domain" description="Mur ligase central" evidence="20">
    <location>
        <begin position="47"/>
        <end position="274"/>
    </location>
</feature>
<dbReference type="EC" id="6.3.2.17" evidence="7"/>
<dbReference type="InterPro" id="IPR036615">
    <property type="entry name" value="Mur_ligase_C_dom_sf"/>
</dbReference>
<name>A0A089QFX4_9LACO</name>
<dbReference type="Pfam" id="PF02875">
    <property type="entry name" value="Mur_ligase_C"/>
    <property type="match status" value="1"/>
</dbReference>
<dbReference type="SUPFAM" id="SSF53244">
    <property type="entry name" value="MurD-like peptide ligases, peptide-binding domain"/>
    <property type="match status" value="1"/>
</dbReference>
<protein>
    <recommendedName>
        <fullName evidence="8">Dihydrofolate synthase/folylpolyglutamate synthase</fullName>
        <ecNumber evidence="6">6.3.2.12</ecNumber>
        <ecNumber evidence="7">6.3.2.17</ecNumber>
    </recommendedName>
    <alternativeName>
        <fullName evidence="15">Tetrahydrofolylpolyglutamate synthase</fullName>
    </alternativeName>
</protein>
<accession>A0A089QFX4</accession>
<evidence type="ECO:0000313" key="21">
    <source>
        <dbReference type="EMBL" id="AIR10733.1"/>
    </source>
</evidence>
<keyword evidence="11 18" id="KW-0547">Nucleotide-binding</keyword>
<evidence type="ECO:0000256" key="15">
    <source>
        <dbReference type="ARBA" id="ARBA00030592"/>
    </source>
</evidence>
<dbReference type="SUPFAM" id="SSF53623">
    <property type="entry name" value="MurD-like peptide ligases, catalytic domain"/>
    <property type="match status" value="1"/>
</dbReference>
<comment type="pathway">
    <text evidence="3">Cofactor biosynthesis; tetrahydrofolylpolyglutamate biosynthesis.</text>
</comment>
<gene>
    <name evidence="21" type="primary">folC</name>
    <name evidence="21" type="ORF">LSJ_1059c</name>
</gene>
<sequence>MFVNNYNDALAFIHGRTKFKKIPTLDRMRDFMKRLGNPHEKVKAIHVTGTNGKGSTTAYLRDLIAEQGYNVGTFTSPFIEKFNERISVNGKMISDEEIVRLVNIIGPVVKEMDSDWRDREGGPTEFEIVTAMMFVYFAEGHVDYAVIEVGIGGLFDSTNVITPLMSVITTVAMDHAHILGDTIAKIATHKAGIIKYKKPILIGKLPDEAIKVVKQVAKEKEAPLLIMDKDFSSKVKLEQGWGEKFDFSDSRGEISNIHISMEGFHQIENATLAIETFIQFAELEGINYSNKDIKNAIQKTQWLGRFELLNKEPLVVIDGAHNTAAMKRISQLLRKEFADREVYVILAILADKQPNEMLDELLKLPNVHVTVTRFEGPRKVTKLADFKLHDNVKYVEHWREAIGEVISNMSLDDMLLITGSLYFISEVRNNFEG</sequence>
<comment type="subunit">
    <text evidence="5">Monomer.</text>
</comment>
<proteinExistence type="inferred from homology"/>
<evidence type="ECO:0000256" key="7">
    <source>
        <dbReference type="ARBA" id="ARBA00013025"/>
    </source>
</evidence>
<dbReference type="InterPro" id="IPR013221">
    <property type="entry name" value="Mur_ligase_cen"/>
</dbReference>
<dbReference type="Gene3D" id="3.90.190.20">
    <property type="entry name" value="Mur ligase, C-terminal domain"/>
    <property type="match status" value="1"/>
</dbReference>
<keyword evidence="9 18" id="KW-0436">Ligase</keyword>
<dbReference type="PANTHER" id="PTHR11136">
    <property type="entry name" value="FOLYLPOLYGLUTAMATE SYNTHASE-RELATED"/>
    <property type="match status" value="1"/>
</dbReference>